<dbReference type="GO" id="GO:0030272">
    <property type="term" value="F:5-formyltetrahydrofolate cyclo-ligase activity"/>
    <property type="evidence" value="ECO:0007669"/>
    <property type="project" value="UniProtKB-EC"/>
</dbReference>
<proteinExistence type="inferred from homology"/>
<dbReference type="GO" id="GO:0009396">
    <property type="term" value="P:folic acid-containing compound biosynthetic process"/>
    <property type="evidence" value="ECO:0007669"/>
    <property type="project" value="TreeGrafter"/>
</dbReference>
<dbReference type="EMBL" id="SLZQ01000003">
    <property type="protein sequence ID" value="TCS37764.1"/>
    <property type="molecule type" value="Genomic_DNA"/>
</dbReference>
<dbReference type="GO" id="GO:0005524">
    <property type="term" value="F:ATP binding"/>
    <property type="evidence" value="ECO:0007669"/>
    <property type="project" value="UniProtKB-KW"/>
</dbReference>
<evidence type="ECO:0000256" key="4">
    <source>
        <dbReference type="PIRSR" id="PIRSR006806-1"/>
    </source>
</evidence>
<dbReference type="Proteomes" id="UP000295382">
    <property type="component" value="Unassembled WGS sequence"/>
</dbReference>
<keyword evidence="5" id="KW-0479">Metal-binding</keyword>
<evidence type="ECO:0000256" key="1">
    <source>
        <dbReference type="ARBA" id="ARBA00010638"/>
    </source>
</evidence>
<evidence type="ECO:0000256" key="5">
    <source>
        <dbReference type="RuleBase" id="RU361279"/>
    </source>
</evidence>
<evidence type="ECO:0000256" key="2">
    <source>
        <dbReference type="ARBA" id="ARBA00022741"/>
    </source>
</evidence>
<dbReference type="GO" id="GO:0046872">
    <property type="term" value="F:metal ion binding"/>
    <property type="evidence" value="ECO:0007669"/>
    <property type="project" value="UniProtKB-KW"/>
</dbReference>
<protein>
    <recommendedName>
        <fullName evidence="5">5-formyltetrahydrofolate cyclo-ligase</fullName>
        <ecNumber evidence="5">6.3.3.2</ecNumber>
    </recommendedName>
</protein>
<keyword evidence="5" id="KW-0460">Magnesium</keyword>
<dbReference type="SUPFAM" id="SSF100950">
    <property type="entry name" value="NagB/RpiA/CoA transferase-like"/>
    <property type="match status" value="1"/>
</dbReference>
<comment type="similarity">
    <text evidence="1 5">Belongs to the 5-formyltetrahydrofolate cyclo-ligase family.</text>
</comment>
<keyword evidence="6" id="KW-0436">Ligase</keyword>
<dbReference type="EC" id="6.3.3.2" evidence="5"/>
<comment type="cofactor">
    <cofactor evidence="5">
        <name>Mg(2+)</name>
        <dbReference type="ChEBI" id="CHEBI:18420"/>
    </cofactor>
</comment>
<feature type="binding site" evidence="4">
    <location>
        <position position="44"/>
    </location>
    <ligand>
        <name>substrate</name>
    </ligand>
</feature>
<evidence type="ECO:0000256" key="3">
    <source>
        <dbReference type="ARBA" id="ARBA00022840"/>
    </source>
</evidence>
<keyword evidence="7" id="KW-1185">Reference proteome</keyword>
<dbReference type="Gene3D" id="3.40.50.10420">
    <property type="entry name" value="NagB/RpiA/CoA transferase-like"/>
    <property type="match status" value="1"/>
</dbReference>
<keyword evidence="2 4" id="KW-0547">Nucleotide-binding</keyword>
<gene>
    <name evidence="6" type="ORF">EDC30_10356</name>
</gene>
<dbReference type="NCBIfam" id="TIGR02727">
    <property type="entry name" value="MTHFS_bact"/>
    <property type="match status" value="1"/>
</dbReference>
<dbReference type="InterPro" id="IPR037171">
    <property type="entry name" value="NagB/RpiA_transferase-like"/>
</dbReference>
<evidence type="ECO:0000313" key="6">
    <source>
        <dbReference type="EMBL" id="TCS37764.1"/>
    </source>
</evidence>
<name>A0A4R3HY33_PAULE</name>
<sequence length="171" mass="18889">MAQRQAISSVLREEWNAAIGKHLQHLLEWQPARSIGVFWPMRSEPDLRQLFDEWTASGVQLALPVVIDPLLPLKFLAWAPGDPLMKDAMGVWVPAKACGELEPELLLIPCVGYNRDKFRLGYGGGFYDRTLASSPRPRAIGVAYSCSRADFAVESHDIALDAVVTEAGIES</sequence>
<dbReference type="GO" id="GO:0035999">
    <property type="term" value="P:tetrahydrofolate interconversion"/>
    <property type="evidence" value="ECO:0007669"/>
    <property type="project" value="TreeGrafter"/>
</dbReference>
<feature type="binding site" evidence="4">
    <location>
        <begin position="119"/>
        <end position="127"/>
    </location>
    <ligand>
        <name>ATP</name>
        <dbReference type="ChEBI" id="CHEBI:30616"/>
    </ligand>
</feature>
<dbReference type="PIRSF" id="PIRSF006806">
    <property type="entry name" value="FTHF_cligase"/>
    <property type="match status" value="1"/>
</dbReference>
<dbReference type="Pfam" id="PF01812">
    <property type="entry name" value="5-FTHF_cyc-lig"/>
    <property type="match status" value="1"/>
</dbReference>
<comment type="catalytic activity">
    <reaction evidence="5">
        <text>(6S)-5-formyl-5,6,7,8-tetrahydrofolate + ATP = (6R)-5,10-methenyltetrahydrofolate + ADP + phosphate</text>
        <dbReference type="Rhea" id="RHEA:10488"/>
        <dbReference type="ChEBI" id="CHEBI:30616"/>
        <dbReference type="ChEBI" id="CHEBI:43474"/>
        <dbReference type="ChEBI" id="CHEBI:57455"/>
        <dbReference type="ChEBI" id="CHEBI:57457"/>
        <dbReference type="ChEBI" id="CHEBI:456216"/>
        <dbReference type="EC" id="6.3.3.2"/>
    </reaction>
</comment>
<evidence type="ECO:0000313" key="7">
    <source>
        <dbReference type="Proteomes" id="UP000295382"/>
    </source>
</evidence>
<dbReference type="PANTHER" id="PTHR23407:SF1">
    <property type="entry name" value="5-FORMYLTETRAHYDROFOLATE CYCLO-LIGASE"/>
    <property type="match status" value="1"/>
</dbReference>
<dbReference type="InterPro" id="IPR002698">
    <property type="entry name" value="FTHF_cligase"/>
</dbReference>
<keyword evidence="3 4" id="KW-0067">ATP-binding</keyword>
<accession>A0A4R3HY33</accession>
<dbReference type="InterPro" id="IPR024185">
    <property type="entry name" value="FTHF_cligase-like_sf"/>
</dbReference>
<dbReference type="PANTHER" id="PTHR23407">
    <property type="entry name" value="ATPASE INHIBITOR/5-FORMYLTETRAHYDROFOLATE CYCLO-LIGASE"/>
    <property type="match status" value="1"/>
</dbReference>
<dbReference type="AlphaFoldDB" id="A0A4R3HY33"/>
<comment type="caution">
    <text evidence="6">The sequence shown here is derived from an EMBL/GenBank/DDBJ whole genome shotgun (WGS) entry which is preliminary data.</text>
</comment>
<reference evidence="6 7" key="1">
    <citation type="submission" date="2019-03" db="EMBL/GenBank/DDBJ databases">
        <title>Genomic Encyclopedia of Type Strains, Phase IV (KMG-IV): sequencing the most valuable type-strain genomes for metagenomic binning, comparative biology and taxonomic classification.</title>
        <authorList>
            <person name="Goeker M."/>
        </authorList>
    </citation>
    <scope>NUCLEOTIDE SEQUENCE [LARGE SCALE GENOMIC DNA]</scope>
    <source>
        <strain evidence="6 7">DSM 7445</strain>
    </source>
</reference>
<organism evidence="6 7">
    <name type="scientific">Paucimonas lemoignei</name>
    <name type="common">Pseudomonas lemoignei</name>
    <dbReference type="NCBI Taxonomy" id="29443"/>
    <lineage>
        <taxon>Bacteria</taxon>
        <taxon>Pseudomonadati</taxon>
        <taxon>Pseudomonadota</taxon>
        <taxon>Betaproteobacteria</taxon>
        <taxon>Burkholderiales</taxon>
        <taxon>Burkholderiaceae</taxon>
        <taxon>Paucimonas</taxon>
    </lineage>
</organism>